<feature type="transmembrane region" description="Helical" evidence="8">
    <location>
        <begin position="186"/>
        <end position="205"/>
    </location>
</feature>
<name>A0ABS9TNE6_9PSEU</name>
<gene>
    <name evidence="10" type="ORF">MMF94_30545</name>
</gene>
<feature type="transmembrane region" description="Helical" evidence="8">
    <location>
        <begin position="401"/>
        <end position="418"/>
    </location>
</feature>
<protein>
    <submittedName>
        <fullName evidence="10">MFS transporter</fullName>
    </submittedName>
</protein>
<feature type="transmembrane region" description="Helical" evidence="8">
    <location>
        <begin position="111"/>
        <end position="131"/>
    </location>
</feature>
<feature type="transmembrane region" description="Helical" evidence="8">
    <location>
        <begin position="304"/>
        <end position="326"/>
    </location>
</feature>
<dbReference type="EMBL" id="JAKXMK010000030">
    <property type="protein sequence ID" value="MCH6170060.1"/>
    <property type="molecule type" value="Genomic_DNA"/>
</dbReference>
<feature type="transmembrane region" description="Helical" evidence="8">
    <location>
        <begin position="271"/>
        <end position="292"/>
    </location>
</feature>
<reference evidence="10 11" key="1">
    <citation type="submission" date="2022-03" db="EMBL/GenBank/DDBJ databases">
        <title>Pseudonocardia alaer sp. nov., a novel actinomycete isolated from reed forest soil.</title>
        <authorList>
            <person name="Wang L."/>
        </authorList>
    </citation>
    <scope>NUCLEOTIDE SEQUENCE [LARGE SCALE GENOMIC DNA]</scope>
    <source>
        <strain evidence="10 11">Y-16303</strain>
    </source>
</reference>
<dbReference type="RefSeq" id="WP_241040862.1">
    <property type="nucleotide sequence ID" value="NZ_BAAAJF010000028.1"/>
</dbReference>
<evidence type="ECO:0000256" key="5">
    <source>
        <dbReference type="ARBA" id="ARBA00022847"/>
    </source>
</evidence>
<comment type="caution">
    <text evidence="10">The sequence shown here is derived from an EMBL/GenBank/DDBJ whole genome shotgun (WGS) entry which is preliminary data.</text>
</comment>
<feature type="transmembrane region" description="Helical" evidence="8">
    <location>
        <begin position="332"/>
        <end position="357"/>
    </location>
</feature>
<accession>A0ABS9TNE6</accession>
<dbReference type="InterPro" id="IPR051084">
    <property type="entry name" value="H+-coupled_symporters"/>
</dbReference>
<dbReference type="InterPro" id="IPR011701">
    <property type="entry name" value="MFS"/>
</dbReference>
<dbReference type="PANTHER" id="PTHR43528:SF3">
    <property type="entry name" value="CITRATE-PROTON SYMPORTER"/>
    <property type="match status" value="1"/>
</dbReference>
<feature type="transmembrane region" description="Helical" evidence="8">
    <location>
        <begin position="152"/>
        <end position="174"/>
    </location>
</feature>
<dbReference type="Proteomes" id="UP001299970">
    <property type="component" value="Unassembled WGS sequence"/>
</dbReference>
<dbReference type="PROSITE" id="PS50850">
    <property type="entry name" value="MFS"/>
    <property type="match status" value="1"/>
</dbReference>
<dbReference type="InterPro" id="IPR036259">
    <property type="entry name" value="MFS_trans_sf"/>
</dbReference>
<feature type="transmembrane region" description="Helical" evidence="8">
    <location>
        <begin position="369"/>
        <end position="389"/>
    </location>
</feature>
<keyword evidence="5" id="KW-0769">Symport</keyword>
<organism evidence="10 11">
    <name type="scientific">Pseudonocardia alaniniphila</name>
    <dbReference type="NCBI Taxonomy" id="75291"/>
    <lineage>
        <taxon>Bacteria</taxon>
        <taxon>Bacillati</taxon>
        <taxon>Actinomycetota</taxon>
        <taxon>Actinomycetes</taxon>
        <taxon>Pseudonocardiales</taxon>
        <taxon>Pseudonocardiaceae</taxon>
        <taxon>Pseudonocardia</taxon>
    </lineage>
</organism>
<evidence type="ECO:0000256" key="1">
    <source>
        <dbReference type="ARBA" id="ARBA00004651"/>
    </source>
</evidence>
<dbReference type="PANTHER" id="PTHR43528">
    <property type="entry name" value="ALPHA-KETOGLUTARATE PERMEASE"/>
    <property type="match status" value="1"/>
</dbReference>
<sequence length="424" mass="44817">MATSAAAKQLRPYQIIAAACVGNALEWYDIAVYSFFASYVAQVFFPTADPASSLLLALGTFAASFLIRPVGAIVLGSYADRVGRKPALSLSIGLMVVGTLLITVMPSYEAIGIIAPIGILVARLIQGFSAGGEFGSATALMVEHLPHRRGYAASWQFTSQSISTLLAAALGTYLTSTLSDEQLLSWGFRIPFAVGLLVGPVGYYIRRHVPEAPEFVDATADRDRGSPGGTVLREQKGRVLLTIGVLAVTTCLNYLISYMPTYAIRTLDLPASTGFAATLVSGIALLVATPLAGHWSDRLGQIRLMIPASGLILVLIYPLFALLVAFPGLGIMLVMMAVLGVLKGTYFGPMGAVMANLFPADTRATGMAVGYNIGVAVFGGFTPLIAAWLISATGNDLSPSFWVILTAVISLTSMAVIWRRIGLR</sequence>
<proteinExistence type="predicted"/>
<evidence type="ECO:0000313" key="11">
    <source>
        <dbReference type="Proteomes" id="UP001299970"/>
    </source>
</evidence>
<evidence type="ECO:0000256" key="8">
    <source>
        <dbReference type="SAM" id="Phobius"/>
    </source>
</evidence>
<dbReference type="Gene3D" id="1.20.1250.20">
    <property type="entry name" value="MFS general substrate transporter like domains"/>
    <property type="match status" value="2"/>
</dbReference>
<keyword evidence="6 8" id="KW-1133">Transmembrane helix</keyword>
<evidence type="ECO:0000256" key="6">
    <source>
        <dbReference type="ARBA" id="ARBA00022989"/>
    </source>
</evidence>
<evidence type="ECO:0000256" key="3">
    <source>
        <dbReference type="ARBA" id="ARBA00022475"/>
    </source>
</evidence>
<keyword evidence="2" id="KW-0813">Transport</keyword>
<feature type="transmembrane region" description="Helical" evidence="8">
    <location>
        <begin position="87"/>
        <end position="105"/>
    </location>
</feature>
<evidence type="ECO:0000313" key="10">
    <source>
        <dbReference type="EMBL" id="MCH6170060.1"/>
    </source>
</evidence>
<keyword evidence="4 8" id="KW-0812">Transmembrane</keyword>
<dbReference type="Pfam" id="PF07690">
    <property type="entry name" value="MFS_1"/>
    <property type="match status" value="1"/>
</dbReference>
<evidence type="ECO:0000256" key="2">
    <source>
        <dbReference type="ARBA" id="ARBA00022448"/>
    </source>
</evidence>
<evidence type="ECO:0000256" key="4">
    <source>
        <dbReference type="ARBA" id="ARBA00022692"/>
    </source>
</evidence>
<dbReference type="SUPFAM" id="SSF103473">
    <property type="entry name" value="MFS general substrate transporter"/>
    <property type="match status" value="1"/>
</dbReference>
<keyword evidence="11" id="KW-1185">Reference proteome</keyword>
<keyword evidence="7 8" id="KW-0472">Membrane</keyword>
<keyword evidence="3" id="KW-1003">Cell membrane</keyword>
<feature type="transmembrane region" description="Helical" evidence="8">
    <location>
        <begin position="239"/>
        <end position="259"/>
    </location>
</feature>
<dbReference type="InterPro" id="IPR020846">
    <property type="entry name" value="MFS_dom"/>
</dbReference>
<evidence type="ECO:0000256" key="7">
    <source>
        <dbReference type="ARBA" id="ARBA00023136"/>
    </source>
</evidence>
<evidence type="ECO:0000259" key="9">
    <source>
        <dbReference type="PROSITE" id="PS50850"/>
    </source>
</evidence>
<feature type="domain" description="Major facilitator superfamily (MFS) profile" evidence="9">
    <location>
        <begin position="15"/>
        <end position="424"/>
    </location>
</feature>
<feature type="transmembrane region" description="Helical" evidence="8">
    <location>
        <begin position="54"/>
        <end position="75"/>
    </location>
</feature>
<comment type="subcellular location">
    <subcellularLocation>
        <location evidence="1">Cell membrane</location>
        <topology evidence="1">Multi-pass membrane protein</topology>
    </subcellularLocation>
</comment>